<evidence type="ECO:0000313" key="11">
    <source>
        <dbReference type="EMBL" id="KAG5277528.1"/>
    </source>
</evidence>
<keyword evidence="12" id="KW-1185">Reference proteome</keyword>
<dbReference type="Pfam" id="PF00046">
    <property type="entry name" value="Homeodomain"/>
    <property type="match status" value="1"/>
</dbReference>
<feature type="DNA-binding region" description="Homeobox" evidence="7">
    <location>
        <begin position="59"/>
        <end position="118"/>
    </location>
</feature>
<dbReference type="AlphaFoldDB" id="A0AAV6GQX7"/>
<evidence type="ECO:0000259" key="10">
    <source>
        <dbReference type="PROSITE" id="PS50071"/>
    </source>
</evidence>
<evidence type="ECO:0000256" key="2">
    <source>
        <dbReference type="ARBA" id="ARBA00005733"/>
    </source>
</evidence>
<comment type="similarity">
    <text evidence="2">Belongs to the paired homeobox family.</text>
</comment>
<keyword evidence="5 7" id="KW-0371">Homeobox</keyword>
<feature type="region of interest" description="Disordered" evidence="9">
    <location>
        <begin position="113"/>
        <end position="134"/>
    </location>
</feature>
<evidence type="ECO:0000256" key="5">
    <source>
        <dbReference type="ARBA" id="ARBA00023155"/>
    </source>
</evidence>
<dbReference type="GO" id="GO:0000981">
    <property type="term" value="F:DNA-binding transcription factor activity, RNA polymerase II-specific"/>
    <property type="evidence" value="ECO:0007669"/>
    <property type="project" value="TreeGrafter"/>
</dbReference>
<accession>A0AAV6GQX7</accession>
<dbReference type="EMBL" id="JADWDJ010000008">
    <property type="protein sequence ID" value="KAG5277528.1"/>
    <property type="molecule type" value="Genomic_DNA"/>
</dbReference>
<dbReference type="CDD" id="cd00086">
    <property type="entry name" value="homeodomain"/>
    <property type="match status" value="1"/>
</dbReference>
<evidence type="ECO:0000313" key="12">
    <source>
        <dbReference type="Proteomes" id="UP000823561"/>
    </source>
</evidence>
<dbReference type="SUPFAM" id="SSF46689">
    <property type="entry name" value="Homeodomain-like"/>
    <property type="match status" value="1"/>
</dbReference>
<comment type="subcellular location">
    <subcellularLocation>
        <location evidence="1 7 8">Nucleus</location>
    </subcellularLocation>
</comment>
<evidence type="ECO:0000256" key="7">
    <source>
        <dbReference type="PROSITE-ProRule" id="PRU00108"/>
    </source>
</evidence>
<reference evidence="11" key="1">
    <citation type="submission" date="2020-10" db="EMBL/GenBank/DDBJ databases">
        <title>Chromosome-scale genome assembly of the Allis shad, Alosa alosa.</title>
        <authorList>
            <person name="Margot Z."/>
            <person name="Christophe K."/>
            <person name="Cabau C."/>
            <person name="Louis A."/>
            <person name="Berthelot C."/>
            <person name="Parey E."/>
            <person name="Roest Crollius H."/>
            <person name="Montfort J."/>
            <person name="Robinson-Rechavi M."/>
            <person name="Bucao C."/>
            <person name="Bouchez O."/>
            <person name="Gislard M."/>
            <person name="Lluch J."/>
            <person name="Milhes M."/>
            <person name="Lampietro C."/>
            <person name="Lopez Roques C."/>
            <person name="Donnadieu C."/>
            <person name="Braasch I."/>
            <person name="Desvignes T."/>
            <person name="Postlethwait J."/>
            <person name="Bobe J."/>
            <person name="Guiguen Y."/>
        </authorList>
    </citation>
    <scope>NUCLEOTIDE SEQUENCE</scope>
    <source>
        <strain evidence="11">M-15738</strain>
        <tissue evidence="11">Blood</tissue>
    </source>
</reference>
<dbReference type="FunFam" id="1.10.10.60:FF:000312">
    <property type="entry name" value="Mix-type homeobox gene 1"/>
    <property type="match status" value="1"/>
</dbReference>
<dbReference type="GO" id="GO:0000978">
    <property type="term" value="F:RNA polymerase II cis-regulatory region sequence-specific DNA binding"/>
    <property type="evidence" value="ECO:0007669"/>
    <property type="project" value="TreeGrafter"/>
</dbReference>
<dbReference type="InterPro" id="IPR009057">
    <property type="entry name" value="Homeodomain-like_sf"/>
</dbReference>
<feature type="compositionally biased region" description="Polar residues" evidence="9">
    <location>
        <begin position="120"/>
        <end position="134"/>
    </location>
</feature>
<evidence type="ECO:0000256" key="3">
    <source>
        <dbReference type="ARBA" id="ARBA00022473"/>
    </source>
</evidence>
<keyword evidence="6 7" id="KW-0539">Nucleus</keyword>
<evidence type="ECO:0000256" key="4">
    <source>
        <dbReference type="ARBA" id="ARBA00023125"/>
    </source>
</evidence>
<evidence type="ECO:0000256" key="6">
    <source>
        <dbReference type="ARBA" id="ARBA00023242"/>
    </source>
</evidence>
<dbReference type="SMART" id="SM00389">
    <property type="entry name" value="HOX"/>
    <property type="match status" value="1"/>
</dbReference>
<dbReference type="Gene3D" id="1.10.10.60">
    <property type="entry name" value="Homeodomain-like"/>
    <property type="match status" value="1"/>
</dbReference>
<feature type="domain" description="Homeobox" evidence="10">
    <location>
        <begin position="57"/>
        <end position="117"/>
    </location>
</feature>
<dbReference type="InterPro" id="IPR001356">
    <property type="entry name" value="HD"/>
</dbReference>
<dbReference type="PROSITE" id="PS50071">
    <property type="entry name" value="HOMEOBOX_2"/>
    <property type="match status" value="1"/>
</dbReference>
<evidence type="ECO:0000256" key="8">
    <source>
        <dbReference type="RuleBase" id="RU000682"/>
    </source>
</evidence>
<keyword evidence="3" id="KW-0217">Developmental protein</keyword>
<keyword evidence="4 7" id="KW-0238">DNA-binding</keyword>
<evidence type="ECO:0000256" key="1">
    <source>
        <dbReference type="ARBA" id="ARBA00004123"/>
    </source>
</evidence>
<sequence length="334" mass="37771">MDTRTMPPVGDLTQFQLFSGSMERTTMPRSDFTVHDRARYFNPQGAPGARADSVALLTHRRKRTNFTQQQIEVLEKVYSDTKYPDIYLRERLESLTGLPESRIQVWFQNRRAKSRRQVGNPMTQKSTSGPQTTVSTLPTALAQLQNRMSHDMHRIANFTTADAFIPQLLDPTEDTHCKTTLPKRNGYDRSPPLACVYDTGCEDQRLKMDQQLKRVDLSVSVPCILASYRGQNDNFTSNHGSMSAGSKHAIVEYDNFPPNKTIGPEMKVAIPPLPSSHSFVRSPPKQVACPVPAPRLKDNPDHFGHFSPIRGSEARDFSDSDSDWDREVLFNSFL</sequence>
<proteinExistence type="inferred from homology"/>
<dbReference type="PANTHER" id="PTHR45793">
    <property type="entry name" value="HOMEOBOX PROTEIN"/>
    <property type="match status" value="1"/>
</dbReference>
<gene>
    <name evidence="11" type="ORF">AALO_G00118660</name>
</gene>
<name>A0AAV6GQX7_9TELE</name>
<dbReference type="PANTHER" id="PTHR45793:SF9">
    <property type="entry name" value="HOMEOBOX PROTEIN OTX1"/>
    <property type="match status" value="1"/>
</dbReference>
<dbReference type="Proteomes" id="UP000823561">
    <property type="component" value="Chromosome 8"/>
</dbReference>
<comment type="caution">
    <text evidence="11">The sequence shown here is derived from an EMBL/GenBank/DDBJ whole genome shotgun (WGS) entry which is preliminary data.</text>
</comment>
<organism evidence="11 12">
    <name type="scientific">Alosa alosa</name>
    <name type="common">allis shad</name>
    <dbReference type="NCBI Taxonomy" id="278164"/>
    <lineage>
        <taxon>Eukaryota</taxon>
        <taxon>Metazoa</taxon>
        <taxon>Chordata</taxon>
        <taxon>Craniata</taxon>
        <taxon>Vertebrata</taxon>
        <taxon>Euteleostomi</taxon>
        <taxon>Actinopterygii</taxon>
        <taxon>Neopterygii</taxon>
        <taxon>Teleostei</taxon>
        <taxon>Clupei</taxon>
        <taxon>Clupeiformes</taxon>
        <taxon>Clupeoidei</taxon>
        <taxon>Clupeidae</taxon>
        <taxon>Alosa</taxon>
    </lineage>
</organism>
<dbReference type="GO" id="GO:0005634">
    <property type="term" value="C:nucleus"/>
    <property type="evidence" value="ECO:0007669"/>
    <property type="project" value="UniProtKB-SubCell"/>
</dbReference>
<protein>
    <recommendedName>
        <fullName evidence="10">Homeobox domain-containing protein</fullName>
    </recommendedName>
</protein>
<evidence type="ECO:0000256" key="9">
    <source>
        <dbReference type="SAM" id="MobiDB-lite"/>
    </source>
</evidence>